<evidence type="ECO:0000256" key="5">
    <source>
        <dbReference type="ARBA" id="ARBA00022490"/>
    </source>
</evidence>
<feature type="binding site" evidence="12">
    <location>
        <position position="370"/>
    </location>
    <ligand>
        <name>FAD</name>
        <dbReference type="ChEBI" id="CHEBI:57692"/>
    </ligand>
</feature>
<comment type="function">
    <text evidence="2 12">NAD-binding protein involved in the addition of a carboxymethylaminomethyl (cmnm) group at the wobble position (U34) of certain tRNAs, forming tRNA-cmnm(5)s(2)U34.</text>
</comment>
<gene>
    <name evidence="12 14" type="primary">mnmG</name>
    <name evidence="12" type="synonym">gidA</name>
    <name evidence="14" type="ORF">D9X91_15105</name>
</gene>
<feature type="binding site" evidence="12">
    <location>
        <begin position="14"/>
        <end position="19"/>
    </location>
    <ligand>
        <name>FAD</name>
        <dbReference type="ChEBI" id="CHEBI:57692"/>
    </ligand>
</feature>
<evidence type="ECO:0000256" key="11">
    <source>
        <dbReference type="ARBA" id="ARBA00031800"/>
    </source>
</evidence>
<dbReference type="FunFam" id="1.10.10.1800:FF:000001">
    <property type="entry name" value="tRNA uridine 5-carboxymethylaminomethyl modification enzyme MnmG"/>
    <property type="match status" value="1"/>
</dbReference>
<dbReference type="PROSITE" id="PS01281">
    <property type="entry name" value="GIDA_2"/>
    <property type="match status" value="1"/>
</dbReference>
<dbReference type="EMBL" id="RCVZ01000011">
    <property type="protein sequence ID" value="RLQ93967.1"/>
    <property type="molecule type" value="Genomic_DNA"/>
</dbReference>
<evidence type="ECO:0000256" key="3">
    <source>
        <dbReference type="ARBA" id="ARBA00007653"/>
    </source>
</evidence>
<organism evidence="14 15">
    <name type="scientific">Falsibacillus albus</name>
    <dbReference type="NCBI Taxonomy" id="2478915"/>
    <lineage>
        <taxon>Bacteria</taxon>
        <taxon>Bacillati</taxon>
        <taxon>Bacillota</taxon>
        <taxon>Bacilli</taxon>
        <taxon>Bacillales</taxon>
        <taxon>Bacillaceae</taxon>
        <taxon>Falsibacillus</taxon>
    </lineage>
</organism>
<comment type="subcellular location">
    <subcellularLocation>
        <location evidence="12">Cytoplasm</location>
    </subcellularLocation>
</comment>
<dbReference type="InterPro" id="IPR036188">
    <property type="entry name" value="FAD/NAD-bd_sf"/>
</dbReference>
<dbReference type="GO" id="GO:0005829">
    <property type="term" value="C:cytosol"/>
    <property type="evidence" value="ECO:0007669"/>
    <property type="project" value="TreeGrafter"/>
</dbReference>
<evidence type="ECO:0000256" key="6">
    <source>
        <dbReference type="ARBA" id="ARBA00022630"/>
    </source>
</evidence>
<dbReference type="OrthoDB" id="9815560at2"/>
<dbReference type="InterPro" id="IPR049312">
    <property type="entry name" value="GIDA_C_N"/>
</dbReference>
<dbReference type="Pfam" id="PF01134">
    <property type="entry name" value="GIDA"/>
    <property type="match status" value="1"/>
</dbReference>
<dbReference type="Gene3D" id="3.50.50.60">
    <property type="entry name" value="FAD/NAD(P)-binding domain"/>
    <property type="match status" value="2"/>
</dbReference>
<evidence type="ECO:0000256" key="1">
    <source>
        <dbReference type="ARBA" id="ARBA00001974"/>
    </source>
</evidence>
<dbReference type="InterPro" id="IPR026904">
    <property type="entry name" value="MnmG_C"/>
</dbReference>
<feature type="binding site" evidence="12">
    <location>
        <position position="181"/>
    </location>
    <ligand>
        <name>FAD</name>
        <dbReference type="ChEBI" id="CHEBI:57692"/>
    </ligand>
</feature>
<dbReference type="InterPro" id="IPR004416">
    <property type="entry name" value="MnmG"/>
</dbReference>
<evidence type="ECO:0000256" key="10">
    <source>
        <dbReference type="ARBA" id="ARBA00025948"/>
    </source>
</evidence>
<dbReference type="Gene3D" id="1.10.150.570">
    <property type="entry name" value="GidA associated domain, C-terminal subdomain"/>
    <property type="match status" value="1"/>
</dbReference>
<evidence type="ECO:0000256" key="4">
    <source>
        <dbReference type="ARBA" id="ARBA00020461"/>
    </source>
</evidence>
<feature type="binding site" evidence="12">
    <location>
        <begin position="273"/>
        <end position="287"/>
    </location>
    <ligand>
        <name>NAD(+)</name>
        <dbReference type="ChEBI" id="CHEBI:57540"/>
    </ligand>
</feature>
<dbReference type="Proteomes" id="UP000276770">
    <property type="component" value="Unassembled WGS sequence"/>
</dbReference>
<dbReference type="SUPFAM" id="SSF51905">
    <property type="entry name" value="FAD/NAD(P)-binding domain"/>
    <property type="match status" value="1"/>
</dbReference>
<dbReference type="PANTHER" id="PTHR11806">
    <property type="entry name" value="GLUCOSE INHIBITED DIVISION PROTEIN A"/>
    <property type="match status" value="1"/>
</dbReference>
<dbReference type="GO" id="GO:0002098">
    <property type="term" value="P:tRNA wobble uridine modification"/>
    <property type="evidence" value="ECO:0007669"/>
    <property type="project" value="InterPro"/>
</dbReference>
<comment type="similarity">
    <text evidence="3 12">Belongs to the MnmG family.</text>
</comment>
<dbReference type="Pfam" id="PF21680">
    <property type="entry name" value="GIDA_C_1st"/>
    <property type="match status" value="1"/>
</dbReference>
<proteinExistence type="inferred from homology"/>
<protein>
    <recommendedName>
        <fullName evidence="4 12">tRNA uridine 5-carboxymethylaminomethyl modification enzyme MnmG</fullName>
    </recommendedName>
    <alternativeName>
        <fullName evidence="11 12">Glucose-inhibited division protein A</fullName>
    </alternativeName>
</protein>
<dbReference type="FunFam" id="3.50.50.60:FF:000063">
    <property type="entry name" value="tRNA uridine 5-carboxymethylaminomethyl modification enzyme MnmG"/>
    <property type="match status" value="1"/>
</dbReference>
<dbReference type="GO" id="GO:0050660">
    <property type="term" value="F:flavin adenine dinucleotide binding"/>
    <property type="evidence" value="ECO:0007669"/>
    <property type="project" value="UniProtKB-UniRule"/>
</dbReference>
<dbReference type="PANTHER" id="PTHR11806:SF0">
    <property type="entry name" value="PROTEIN MTO1 HOMOLOG, MITOCHONDRIAL"/>
    <property type="match status" value="1"/>
</dbReference>
<dbReference type="FunFam" id="1.10.150.570:FF:000001">
    <property type="entry name" value="tRNA uridine 5-carboxymethylaminomethyl modification enzyme MnmG"/>
    <property type="match status" value="1"/>
</dbReference>
<dbReference type="PROSITE" id="PS01280">
    <property type="entry name" value="GIDA_1"/>
    <property type="match status" value="1"/>
</dbReference>
<keyword evidence="9 12" id="KW-0520">NAD</keyword>
<dbReference type="InterPro" id="IPR047001">
    <property type="entry name" value="MnmG_C_subdom"/>
</dbReference>
<dbReference type="InterPro" id="IPR044920">
    <property type="entry name" value="MnmG_C_subdom_sf"/>
</dbReference>
<feature type="domain" description="tRNA uridine 5-carboxymethylaminomethyl modification enzyme C-terminal subdomain" evidence="13">
    <location>
        <begin position="545"/>
        <end position="616"/>
    </location>
</feature>
<dbReference type="Pfam" id="PF13932">
    <property type="entry name" value="SAM_GIDA_C"/>
    <property type="match status" value="1"/>
</dbReference>
<keyword evidence="5 12" id="KW-0963">Cytoplasm</keyword>
<dbReference type="InterPro" id="IPR002218">
    <property type="entry name" value="MnmG-rel"/>
</dbReference>
<dbReference type="Gene3D" id="1.10.10.1800">
    <property type="entry name" value="tRNA uridine 5-carboxymethylaminomethyl modification enzyme MnmG/GidA"/>
    <property type="match status" value="1"/>
</dbReference>
<evidence type="ECO:0000256" key="2">
    <source>
        <dbReference type="ARBA" id="ARBA00003717"/>
    </source>
</evidence>
<keyword evidence="15" id="KW-1185">Reference proteome</keyword>
<feature type="binding site" evidence="12">
    <location>
        <position position="126"/>
    </location>
    <ligand>
        <name>FAD</name>
        <dbReference type="ChEBI" id="CHEBI:57692"/>
    </ligand>
</feature>
<comment type="subunit">
    <text evidence="10 12">Homodimer. Heterotetramer of two MnmE and two MnmG subunits.</text>
</comment>
<dbReference type="NCBIfam" id="TIGR00136">
    <property type="entry name" value="mnmG_gidA"/>
    <property type="match status" value="1"/>
</dbReference>
<dbReference type="InterPro" id="IPR020595">
    <property type="entry name" value="MnmG-rel_CS"/>
</dbReference>
<sequence>MHYEAGQYDVIVIGAGHAGVEAGLASARMGAKTLIVTINLDMVAFMPCNPSVGGPAKGIVVREIDALGGEMGRNIDKTHIQMRMLNTGKGPAVRALRAQADKFTYQHEMKKTIENEPNATLLQGMVEELIVEDSEVKGVITQTGAVYKAKTVVITTGTFLRGEIILGDLKYSSGPNNQQPSIKLSENLQKLGFDMVRFKTGTPPRVNSQSIDYSKTEIQPGDDVPRAFSYETTKYITDQLPCWLTYTNDQTHAIIDDNLHRSPMYSGMIKGTGPRYCPSIEDKVVRFHDKPRHQIFLEPEGRNTQEVYVQGLSTSLPEEVQRKILETIPGLEKVQMMRAGYAIEYDSIVPTQLWPTLETKKVRSLYTAGQINGTSGYEEAAGQGLMAGINAACRALGKDEVILSRSDAYIGVLIDDLVTKGTNEPYRLLTSRAEYRLLLRHDNADLRLTEIGHRIGLIKEERYERFQLKKAKIEEEKNRLKSIIIKPNDETQAVIQEAGGSLLKDGIRASDLLKRPEMNYSHINKLVPADEELSADVEEQVEIQVKYEGYIEKSLQQVDKMKKMDNKKIPDNIDYDAINGLASEARQKLKEVRPLSIAQASRISGVNPADVSILLVYIEQGKIAKVSGN</sequence>
<dbReference type="InterPro" id="IPR040131">
    <property type="entry name" value="MnmG_N"/>
</dbReference>
<evidence type="ECO:0000256" key="8">
    <source>
        <dbReference type="ARBA" id="ARBA00022827"/>
    </source>
</evidence>
<dbReference type="GO" id="GO:0030488">
    <property type="term" value="P:tRNA methylation"/>
    <property type="evidence" value="ECO:0007669"/>
    <property type="project" value="TreeGrafter"/>
</dbReference>
<dbReference type="AlphaFoldDB" id="A0A3L7JSX1"/>
<evidence type="ECO:0000313" key="14">
    <source>
        <dbReference type="EMBL" id="RLQ93967.1"/>
    </source>
</evidence>
<dbReference type="HAMAP" id="MF_00129">
    <property type="entry name" value="MnmG_GidA"/>
    <property type="match status" value="1"/>
</dbReference>
<evidence type="ECO:0000256" key="9">
    <source>
        <dbReference type="ARBA" id="ARBA00023027"/>
    </source>
</evidence>
<dbReference type="RefSeq" id="WP_121681483.1">
    <property type="nucleotide sequence ID" value="NZ_RCVZ01000011.1"/>
</dbReference>
<accession>A0A3L7JSX1</accession>
<evidence type="ECO:0000313" key="15">
    <source>
        <dbReference type="Proteomes" id="UP000276770"/>
    </source>
</evidence>
<comment type="caution">
    <text evidence="14">The sequence shown here is derived from an EMBL/GenBank/DDBJ whole genome shotgun (WGS) entry which is preliminary data.</text>
</comment>
<keyword evidence="6 12" id="KW-0285">Flavoprotein</keyword>
<comment type="cofactor">
    <cofactor evidence="1 12">
        <name>FAD</name>
        <dbReference type="ChEBI" id="CHEBI:57692"/>
    </cofactor>
</comment>
<keyword evidence="8 12" id="KW-0274">FAD</keyword>
<dbReference type="FunFam" id="3.50.50.60:FF:000002">
    <property type="entry name" value="tRNA uridine 5-carboxymethylaminomethyl modification enzyme MnmG"/>
    <property type="match status" value="1"/>
</dbReference>
<evidence type="ECO:0000259" key="13">
    <source>
        <dbReference type="SMART" id="SM01228"/>
    </source>
</evidence>
<reference evidence="14 15" key="1">
    <citation type="submission" date="2018-10" db="EMBL/GenBank/DDBJ databases">
        <title>Falsibacillus sp. genome draft.</title>
        <authorList>
            <person name="Shi S."/>
        </authorList>
    </citation>
    <scope>NUCLEOTIDE SEQUENCE [LARGE SCALE GENOMIC DNA]</scope>
    <source>
        <strain evidence="14 15">GY 10110</strain>
    </source>
</reference>
<keyword evidence="7 12" id="KW-0819">tRNA processing</keyword>
<name>A0A3L7JSX1_9BACI</name>
<evidence type="ECO:0000256" key="12">
    <source>
        <dbReference type="HAMAP-Rule" id="MF_00129"/>
    </source>
</evidence>
<evidence type="ECO:0000256" key="7">
    <source>
        <dbReference type="ARBA" id="ARBA00022694"/>
    </source>
</evidence>
<dbReference type="SMART" id="SM01228">
    <property type="entry name" value="GIDA_assoc_3"/>
    <property type="match status" value="1"/>
</dbReference>
<dbReference type="PRINTS" id="PR00411">
    <property type="entry name" value="PNDRDTASEI"/>
</dbReference>